<gene>
    <name evidence="10" type="ORF">KVV02_007811</name>
</gene>
<dbReference type="PANTHER" id="PTHR11879">
    <property type="entry name" value="ASPARTATE AMINOTRANSFERASE"/>
    <property type="match status" value="1"/>
</dbReference>
<evidence type="ECO:0000256" key="8">
    <source>
        <dbReference type="ARBA" id="ARBA00030923"/>
    </source>
</evidence>
<sequence>MLAAHSRSVARVALTRATLRPTAAIGVRFNSVWSSVPMGPPDAILGVTEAFKKDTDARKMNLGVGAYRDDAGKPFVLNCVRKAEAKIMGDLLDKEYAGITGVPEFTKGAAILAYGADSAPLKEGRVSGRASVELSLGCVAITQTISGTGALRVGGEFLAKWFPTSKKIFVPTPTWGNHIPIFKDSGLEVNHYKYFDKKTNGLDFEGMVNDIKNAPKGSVILLHACAHNPTGVDPSQAQWDELSKVVKEAGHFAFFDMAYQGFASGSTDKDAYALRKFVKDGHLVALSQSFAKNMGLYGERTGSFSLVTSSAEEKARVDSQIKIVVRPMYSNPPVNGARIVATVLNTPELNAEWLKEVKTMADRIITMRTQLKSHLVNDHKSKLNWDHITNQIGMFCFTGLTPEQVEKMKTEHHVYLTKDGRISVAGISSKNVAYLAKAIHEVTK</sequence>
<dbReference type="InterPro" id="IPR015424">
    <property type="entry name" value="PyrdxlP-dep_Trfase"/>
</dbReference>
<name>A0A9P8A6U5_MORAP</name>
<dbReference type="Gene3D" id="3.40.640.10">
    <property type="entry name" value="Type I PLP-dependent aspartate aminotransferase-like (Major domain)"/>
    <property type="match status" value="1"/>
</dbReference>
<keyword evidence="7" id="KW-0663">Pyridoxal phosphate</keyword>
<evidence type="ECO:0000256" key="5">
    <source>
        <dbReference type="ARBA" id="ARBA00022576"/>
    </source>
</evidence>
<dbReference type="GO" id="GO:0005739">
    <property type="term" value="C:mitochondrion"/>
    <property type="evidence" value="ECO:0007669"/>
    <property type="project" value="TreeGrafter"/>
</dbReference>
<organism evidence="10 11">
    <name type="scientific">Mortierella alpina</name>
    <name type="common">Oleaginous fungus</name>
    <name type="synonym">Mortierella renispora</name>
    <dbReference type="NCBI Taxonomy" id="64518"/>
    <lineage>
        <taxon>Eukaryota</taxon>
        <taxon>Fungi</taxon>
        <taxon>Fungi incertae sedis</taxon>
        <taxon>Mucoromycota</taxon>
        <taxon>Mortierellomycotina</taxon>
        <taxon>Mortierellomycetes</taxon>
        <taxon>Mortierellales</taxon>
        <taxon>Mortierellaceae</taxon>
        <taxon>Mortierella</taxon>
    </lineage>
</organism>
<dbReference type="InterPro" id="IPR015422">
    <property type="entry name" value="PyrdxlP-dep_Trfase_small"/>
</dbReference>
<dbReference type="NCBIfam" id="NF006719">
    <property type="entry name" value="PRK09257.1"/>
    <property type="match status" value="1"/>
</dbReference>
<comment type="cofactor">
    <cofactor evidence="1">
        <name>pyridoxal 5'-phosphate</name>
        <dbReference type="ChEBI" id="CHEBI:597326"/>
    </cofactor>
</comment>
<dbReference type="AlphaFoldDB" id="A0A9P8A6U5"/>
<dbReference type="FunFam" id="3.40.640.10:FF:000026">
    <property type="entry name" value="Aspartate aminotransferase"/>
    <property type="match status" value="1"/>
</dbReference>
<dbReference type="PANTHER" id="PTHR11879:SF22">
    <property type="entry name" value="ASPARTATE AMINOTRANSFERASE, MITOCHONDRIAL"/>
    <property type="match status" value="1"/>
</dbReference>
<comment type="similarity">
    <text evidence="2">Belongs to the class-I pyridoxal-phosphate-dependent aminotransferase family.</text>
</comment>
<dbReference type="EC" id="2.6.1.1" evidence="4"/>
<dbReference type="CDD" id="cd00609">
    <property type="entry name" value="AAT_like"/>
    <property type="match status" value="1"/>
</dbReference>
<keyword evidence="5" id="KW-0032">Aminotransferase</keyword>
<dbReference type="EMBL" id="JAIFTL010000099">
    <property type="protein sequence ID" value="KAG9323486.1"/>
    <property type="molecule type" value="Genomic_DNA"/>
</dbReference>
<evidence type="ECO:0000313" key="11">
    <source>
        <dbReference type="Proteomes" id="UP000717515"/>
    </source>
</evidence>
<evidence type="ECO:0000256" key="3">
    <source>
        <dbReference type="ARBA" id="ARBA00011738"/>
    </source>
</evidence>
<dbReference type="Pfam" id="PF00155">
    <property type="entry name" value="Aminotran_1_2"/>
    <property type="match status" value="1"/>
</dbReference>
<dbReference type="Gene3D" id="3.90.1150.10">
    <property type="entry name" value="Aspartate Aminotransferase, domain 1"/>
    <property type="match status" value="1"/>
</dbReference>
<dbReference type="InterPro" id="IPR015421">
    <property type="entry name" value="PyrdxlP-dep_Trfase_major"/>
</dbReference>
<evidence type="ECO:0000256" key="4">
    <source>
        <dbReference type="ARBA" id="ARBA00012753"/>
    </source>
</evidence>
<dbReference type="PRINTS" id="PR00799">
    <property type="entry name" value="TRANSAMINASE"/>
</dbReference>
<evidence type="ECO:0000313" key="10">
    <source>
        <dbReference type="EMBL" id="KAG9323486.1"/>
    </source>
</evidence>
<evidence type="ECO:0000256" key="1">
    <source>
        <dbReference type="ARBA" id="ARBA00001933"/>
    </source>
</evidence>
<dbReference type="InterPro" id="IPR000796">
    <property type="entry name" value="Asp_trans"/>
</dbReference>
<dbReference type="FunFam" id="3.90.1150.10:FF:000001">
    <property type="entry name" value="Aspartate aminotransferase"/>
    <property type="match status" value="1"/>
</dbReference>
<proteinExistence type="inferred from homology"/>
<dbReference type="InterPro" id="IPR004839">
    <property type="entry name" value="Aminotransferase_I/II_large"/>
</dbReference>
<evidence type="ECO:0000256" key="6">
    <source>
        <dbReference type="ARBA" id="ARBA00022679"/>
    </source>
</evidence>
<feature type="domain" description="Aminotransferase class I/classII large" evidence="9">
    <location>
        <begin position="58"/>
        <end position="439"/>
    </location>
</feature>
<dbReference type="GO" id="GO:0030170">
    <property type="term" value="F:pyridoxal phosphate binding"/>
    <property type="evidence" value="ECO:0007669"/>
    <property type="project" value="InterPro"/>
</dbReference>
<dbReference type="Proteomes" id="UP000717515">
    <property type="component" value="Unassembled WGS sequence"/>
</dbReference>
<dbReference type="GO" id="GO:0004069">
    <property type="term" value="F:L-aspartate:2-oxoglutarate aminotransferase activity"/>
    <property type="evidence" value="ECO:0007669"/>
    <property type="project" value="UniProtKB-EC"/>
</dbReference>
<dbReference type="SUPFAM" id="SSF53383">
    <property type="entry name" value="PLP-dependent transferases"/>
    <property type="match status" value="1"/>
</dbReference>
<comment type="caution">
    <text evidence="10">The sequence shown here is derived from an EMBL/GenBank/DDBJ whole genome shotgun (WGS) entry which is preliminary data.</text>
</comment>
<evidence type="ECO:0000256" key="2">
    <source>
        <dbReference type="ARBA" id="ARBA00007441"/>
    </source>
</evidence>
<evidence type="ECO:0000256" key="7">
    <source>
        <dbReference type="ARBA" id="ARBA00022898"/>
    </source>
</evidence>
<protein>
    <recommendedName>
        <fullName evidence="4">aspartate transaminase</fullName>
        <ecNumber evidence="4">2.6.1.1</ecNumber>
    </recommendedName>
    <alternativeName>
        <fullName evidence="8">Transaminase A</fullName>
    </alternativeName>
</protein>
<comment type="subunit">
    <text evidence="3">Homodimer.</text>
</comment>
<accession>A0A9P8A6U5</accession>
<reference evidence="10" key="1">
    <citation type="submission" date="2021-07" db="EMBL/GenBank/DDBJ databases">
        <title>Draft genome of Mortierella alpina, strain LL118, isolated from an aspen leaf litter sample.</title>
        <authorList>
            <person name="Yang S."/>
            <person name="Vinatzer B.A."/>
        </authorList>
    </citation>
    <scope>NUCLEOTIDE SEQUENCE</scope>
    <source>
        <strain evidence="10">LL118</strain>
    </source>
</reference>
<dbReference type="GO" id="GO:0006533">
    <property type="term" value="P:L-aspartate catabolic process"/>
    <property type="evidence" value="ECO:0007669"/>
    <property type="project" value="TreeGrafter"/>
</dbReference>
<evidence type="ECO:0000259" key="9">
    <source>
        <dbReference type="Pfam" id="PF00155"/>
    </source>
</evidence>
<keyword evidence="6" id="KW-0808">Transferase</keyword>